<dbReference type="Pfam" id="PF00021">
    <property type="entry name" value="UPAR_LY6"/>
    <property type="match status" value="1"/>
</dbReference>
<keyword evidence="4" id="KW-0732">Signal</keyword>
<comment type="subcellular location">
    <subcellularLocation>
        <location evidence="1">Cell membrane</location>
        <topology evidence="1">Lipid-anchor</topology>
        <topology evidence="1">GPI-anchor</topology>
    </subcellularLocation>
</comment>
<dbReference type="KEGG" id="ccan:109702276"/>
<evidence type="ECO:0000313" key="9">
    <source>
        <dbReference type="Proteomes" id="UP001732720"/>
    </source>
</evidence>
<dbReference type="PANTHER" id="PTHR32217">
    <property type="entry name" value="LYMPHOCYTE ANTIGEN 6H"/>
    <property type="match status" value="1"/>
</dbReference>
<dbReference type="AlphaFoldDB" id="A0A8B7WI12"/>
<dbReference type="SUPFAM" id="SSF57302">
    <property type="entry name" value="Snake toxin-like"/>
    <property type="match status" value="1"/>
</dbReference>
<dbReference type="GO" id="GO:0045202">
    <property type="term" value="C:synapse"/>
    <property type="evidence" value="ECO:0007669"/>
    <property type="project" value="GOC"/>
</dbReference>
<dbReference type="Gene3D" id="2.10.60.10">
    <property type="entry name" value="CD59"/>
    <property type="match status" value="1"/>
</dbReference>
<keyword evidence="3" id="KW-0336">GPI-anchor</keyword>
<dbReference type="GO" id="GO:0033130">
    <property type="term" value="F:acetylcholine receptor binding"/>
    <property type="evidence" value="ECO:0007669"/>
    <property type="project" value="TreeGrafter"/>
</dbReference>
<name>A0A8B7WI12_CASCN</name>
<dbReference type="RefSeq" id="XP_020043257.2">
    <property type="nucleotide sequence ID" value="XM_020187668.2"/>
</dbReference>
<organism evidence="10">
    <name type="scientific">Castor canadensis</name>
    <name type="common">American beaver</name>
    <dbReference type="NCBI Taxonomy" id="51338"/>
    <lineage>
        <taxon>Eukaryota</taxon>
        <taxon>Metazoa</taxon>
        <taxon>Chordata</taxon>
        <taxon>Craniata</taxon>
        <taxon>Vertebrata</taxon>
        <taxon>Euteleostomi</taxon>
        <taxon>Mammalia</taxon>
        <taxon>Eutheria</taxon>
        <taxon>Euarchontoglires</taxon>
        <taxon>Glires</taxon>
        <taxon>Rodentia</taxon>
        <taxon>Castorimorpha</taxon>
        <taxon>Castoridae</taxon>
        <taxon>Castor</taxon>
    </lineage>
</organism>
<gene>
    <name evidence="10" type="primary">LOC109702276</name>
</gene>
<dbReference type="GO" id="GO:0095500">
    <property type="term" value="P:acetylcholine receptor signaling pathway"/>
    <property type="evidence" value="ECO:0007669"/>
    <property type="project" value="TreeGrafter"/>
</dbReference>
<reference evidence="10" key="1">
    <citation type="submission" date="2025-08" db="UniProtKB">
        <authorList>
            <consortium name="RefSeq"/>
        </authorList>
    </citation>
    <scope>IDENTIFICATION</scope>
</reference>
<keyword evidence="9" id="KW-1185">Reference proteome</keyword>
<proteinExistence type="predicted"/>
<dbReference type="Proteomes" id="UP001732720">
    <property type="component" value="Chromosome 3"/>
</dbReference>
<dbReference type="GO" id="GO:0030550">
    <property type="term" value="F:acetylcholine receptor inhibitor activity"/>
    <property type="evidence" value="ECO:0007669"/>
    <property type="project" value="TreeGrafter"/>
</dbReference>
<dbReference type="GO" id="GO:0005886">
    <property type="term" value="C:plasma membrane"/>
    <property type="evidence" value="ECO:0007669"/>
    <property type="project" value="UniProtKB-SubCell"/>
</dbReference>
<keyword evidence="7" id="KW-0325">Glycoprotein</keyword>
<dbReference type="PANTHER" id="PTHR32217:SF5">
    <property type="entry name" value="LYMPHOCYTE ANTIGEN 6H"/>
    <property type="match status" value="1"/>
</dbReference>
<keyword evidence="8" id="KW-0449">Lipoprotein</keyword>
<evidence type="ECO:0000256" key="2">
    <source>
        <dbReference type="ARBA" id="ARBA00022475"/>
    </source>
</evidence>
<keyword evidence="5" id="KW-0472">Membrane</keyword>
<accession>A0A8B7WI12</accession>
<evidence type="ECO:0000256" key="7">
    <source>
        <dbReference type="ARBA" id="ARBA00023180"/>
    </source>
</evidence>
<evidence type="ECO:0000256" key="1">
    <source>
        <dbReference type="ARBA" id="ARBA00004609"/>
    </source>
</evidence>
<evidence type="ECO:0000256" key="8">
    <source>
        <dbReference type="ARBA" id="ARBA00023288"/>
    </source>
</evidence>
<dbReference type="InterPro" id="IPR016054">
    <property type="entry name" value="LY6_UPA_recep-like"/>
</dbReference>
<evidence type="ECO:0000256" key="3">
    <source>
        <dbReference type="ARBA" id="ARBA00022622"/>
    </source>
</evidence>
<evidence type="ECO:0000256" key="6">
    <source>
        <dbReference type="ARBA" id="ARBA00023157"/>
    </source>
</evidence>
<dbReference type="GO" id="GO:0098552">
    <property type="term" value="C:side of membrane"/>
    <property type="evidence" value="ECO:0007669"/>
    <property type="project" value="UniProtKB-KW"/>
</dbReference>
<protein>
    <submittedName>
        <fullName evidence="10">Lymphocyte antigen 6H-like</fullName>
    </submittedName>
</protein>
<keyword evidence="6" id="KW-1015">Disulfide bond</keyword>
<dbReference type="GeneID" id="109702276"/>
<evidence type="ECO:0000256" key="4">
    <source>
        <dbReference type="ARBA" id="ARBA00022729"/>
    </source>
</evidence>
<sequence>MRNICLFLLVALLGSEHALGLTCYICSDVENHDQCMPSPSHHSICFSAKMTTNLPQGNKITVPSKGCAPSCEAVQKLPGTAGSGTIMEGLDYLNPQMVEMEDVSCCDKDFCNGAAVVEGGLGVLAAGLMLSLLWALL</sequence>
<dbReference type="InterPro" id="IPR051445">
    <property type="entry name" value="LY6H/LY6L_nAChR_modulators"/>
</dbReference>
<dbReference type="OrthoDB" id="9807198at2759"/>
<evidence type="ECO:0000313" key="10">
    <source>
        <dbReference type="RefSeq" id="XP_020043257.2"/>
    </source>
</evidence>
<dbReference type="InterPro" id="IPR045860">
    <property type="entry name" value="Snake_toxin-like_sf"/>
</dbReference>
<evidence type="ECO:0000256" key="5">
    <source>
        <dbReference type="ARBA" id="ARBA00023136"/>
    </source>
</evidence>
<keyword evidence="2" id="KW-1003">Cell membrane</keyword>